<feature type="region of interest" description="Disordered" evidence="1">
    <location>
        <begin position="1"/>
        <end position="41"/>
    </location>
</feature>
<dbReference type="InterPro" id="IPR009057">
    <property type="entry name" value="Homeodomain-like_sf"/>
</dbReference>
<dbReference type="AlphaFoldDB" id="A0AAE3IAT9"/>
<dbReference type="RefSeq" id="WP_260800985.1">
    <property type="nucleotide sequence ID" value="NZ_JAOCQJ010000010.1"/>
</dbReference>
<organism evidence="2 3">
    <name type="scientific">Ralstonia mojiangensis</name>
    <dbReference type="NCBI Taxonomy" id="2953895"/>
    <lineage>
        <taxon>Bacteria</taxon>
        <taxon>Pseudomonadati</taxon>
        <taxon>Pseudomonadota</taxon>
        <taxon>Betaproteobacteria</taxon>
        <taxon>Burkholderiales</taxon>
        <taxon>Burkholderiaceae</taxon>
        <taxon>Ralstonia</taxon>
    </lineage>
</organism>
<protein>
    <recommendedName>
        <fullName evidence="4">TetR/AcrR family transcriptional regulator</fullName>
    </recommendedName>
</protein>
<dbReference type="Proteomes" id="UP001164374">
    <property type="component" value="Unassembled WGS sequence"/>
</dbReference>
<sequence>MSGSKITPPDDEPVRQKASHRKGRTAEVRRSPRVPTQERSRRRYQAIIEATEHLLQTANIEDISLYDIGKQSKIAPASVHYLFNTVTAIHIELNKIYNERLTAIVLEQSKRQAAKMNPSWQDWVKAVMADARDVLNNNRAMSEIMLGPTLHRQSRINNLMHNKTFGQASLEVMREAYVMPEIPNLERYFMFSTELGEALWSGSYSARGEIDDETFAESVRATLAYLRCFLPETLVLKERQAESAA</sequence>
<evidence type="ECO:0008006" key="4">
    <source>
        <dbReference type="Google" id="ProtNLM"/>
    </source>
</evidence>
<evidence type="ECO:0000313" key="2">
    <source>
        <dbReference type="EMBL" id="MCT7319282.1"/>
    </source>
</evidence>
<reference evidence="2" key="2">
    <citation type="submission" date="2023-02" db="EMBL/GenBank/DDBJ databases">
        <authorList>
            <person name="Lu C.-H."/>
        </authorList>
    </citation>
    <scope>NUCLEOTIDE SEQUENCE</scope>
    <source>
        <strain evidence="2">22TCCZM01-4</strain>
    </source>
</reference>
<name>A0AAE3IAT9_9RALS</name>
<dbReference type="EMBL" id="JAOCQJ010000010">
    <property type="protein sequence ID" value="MCT7319282.1"/>
    <property type="molecule type" value="Genomic_DNA"/>
</dbReference>
<accession>A0AAE3IAT9</accession>
<dbReference type="SUPFAM" id="SSF46689">
    <property type="entry name" value="Homeodomain-like"/>
    <property type="match status" value="1"/>
</dbReference>
<reference evidence="2" key="1">
    <citation type="journal article" date="2023" name="Front. Microbiol.">
        <title>Ralstonia chuxiongensis sp. nov., Ralstonia mojiangensis sp. nov., and Ralstonia soli sp. nov., isolated from tobacco fields, are three novel species in the family Burkholderiaceae.</title>
        <authorList>
            <person name="Lu C.H."/>
            <person name="Zhang Y.Y."/>
            <person name="Jiang N."/>
            <person name="Chen W."/>
            <person name="Shao X."/>
            <person name="Zhao Z.M."/>
            <person name="Lu W.L."/>
            <person name="Hu X."/>
            <person name="Xi Y.X."/>
            <person name="Zou S.Y."/>
            <person name="Wei Q.J."/>
            <person name="Lin Z.L."/>
            <person name="Gong L."/>
            <person name="Gai X.T."/>
            <person name="Zhang L.Q."/>
            <person name="Li J.Y."/>
            <person name="Jin Y."/>
            <person name="Xia Z.Y."/>
        </authorList>
    </citation>
    <scope>NUCLEOTIDE SEQUENCE</scope>
    <source>
        <strain evidence="2">22TCCZM01-4</strain>
    </source>
</reference>
<evidence type="ECO:0000256" key="1">
    <source>
        <dbReference type="SAM" id="MobiDB-lite"/>
    </source>
</evidence>
<comment type="caution">
    <text evidence="2">The sequence shown here is derived from an EMBL/GenBank/DDBJ whole genome shotgun (WGS) entry which is preliminary data.</text>
</comment>
<dbReference type="Gene3D" id="1.10.357.10">
    <property type="entry name" value="Tetracycline Repressor, domain 2"/>
    <property type="match status" value="1"/>
</dbReference>
<proteinExistence type="predicted"/>
<gene>
    <name evidence="2" type="ORF">N5I87_24955</name>
</gene>
<evidence type="ECO:0000313" key="3">
    <source>
        <dbReference type="Proteomes" id="UP001164374"/>
    </source>
</evidence>